<comment type="caution">
    <text evidence="2">The sequence shown here is derived from an EMBL/GenBank/DDBJ whole genome shotgun (WGS) entry which is preliminary data.</text>
</comment>
<name>A0A919YUM4_9BACL</name>
<keyword evidence="1" id="KW-1133">Transmembrane helix</keyword>
<proteinExistence type="predicted"/>
<reference evidence="2" key="1">
    <citation type="submission" date="2021-03" db="EMBL/GenBank/DDBJ databases">
        <title>Antimicrobial resistance genes in bacteria isolated from Japanese honey, and their potential for conferring macrolide and lincosamide resistance in the American foulbrood pathogen Paenibacillus larvae.</title>
        <authorList>
            <person name="Okamoto M."/>
            <person name="Kumagai M."/>
            <person name="Kanamori H."/>
            <person name="Takamatsu D."/>
        </authorList>
    </citation>
    <scope>NUCLEOTIDE SEQUENCE</scope>
    <source>
        <strain evidence="2">J40TS1</strain>
    </source>
</reference>
<dbReference type="Proteomes" id="UP000683139">
    <property type="component" value="Unassembled WGS sequence"/>
</dbReference>
<gene>
    <name evidence="2" type="ORF">J40TS1_43910</name>
</gene>
<evidence type="ECO:0000256" key="1">
    <source>
        <dbReference type="SAM" id="Phobius"/>
    </source>
</evidence>
<evidence type="ECO:0008006" key="4">
    <source>
        <dbReference type="Google" id="ProtNLM"/>
    </source>
</evidence>
<feature type="transmembrane region" description="Helical" evidence="1">
    <location>
        <begin position="120"/>
        <end position="143"/>
    </location>
</feature>
<feature type="transmembrane region" description="Helical" evidence="1">
    <location>
        <begin position="182"/>
        <end position="201"/>
    </location>
</feature>
<feature type="transmembrane region" description="Helical" evidence="1">
    <location>
        <begin position="77"/>
        <end position="100"/>
    </location>
</feature>
<dbReference type="AlphaFoldDB" id="A0A919YUM4"/>
<dbReference type="EMBL" id="BOSE01000010">
    <property type="protein sequence ID" value="GIP18749.1"/>
    <property type="molecule type" value="Genomic_DNA"/>
</dbReference>
<sequence>MICERCSNQAADSAQQDNPTSYRSAEQESAAGLAANSAKAASKAQPIIQYAKDYGAYALNIMKSPYQHAFAAKRENLAFGLVTIIALAILFGLANVSFVSSFVNRSVLGLFQVQVSFFSMFLRPALGMLVYAALSGCLIYGVLYIHKLRKPFTEVLAQWFAYMVLPAAIALVLLLVSLLNLIALYSVLVLAMYLSILAAAAAMLQQYKVGQQGGKSFLDPYYTLTLTYILLLLGIYSLGKEWLASLINF</sequence>
<evidence type="ECO:0000313" key="3">
    <source>
        <dbReference type="Proteomes" id="UP000683139"/>
    </source>
</evidence>
<keyword evidence="1" id="KW-0472">Membrane</keyword>
<organism evidence="2 3">
    <name type="scientific">Paenibacillus montaniterrae</name>
    <dbReference type="NCBI Taxonomy" id="429341"/>
    <lineage>
        <taxon>Bacteria</taxon>
        <taxon>Bacillati</taxon>
        <taxon>Bacillota</taxon>
        <taxon>Bacilli</taxon>
        <taxon>Bacillales</taxon>
        <taxon>Paenibacillaceae</taxon>
        <taxon>Paenibacillus</taxon>
    </lineage>
</organism>
<protein>
    <recommendedName>
        <fullName evidence="4">Yip1 domain-containing protein</fullName>
    </recommendedName>
</protein>
<feature type="transmembrane region" description="Helical" evidence="1">
    <location>
        <begin position="155"/>
        <end position="176"/>
    </location>
</feature>
<keyword evidence="1" id="KW-0812">Transmembrane</keyword>
<keyword evidence="3" id="KW-1185">Reference proteome</keyword>
<evidence type="ECO:0000313" key="2">
    <source>
        <dbReference type="EMBL" id="GIP18749.1"/>
    </source>
</evidence>
<feature type="transmembrane region" description="Helical" evidence="1">
    <location>
        <begin position="221"/>
        <end position="239"/>
    </location>
</feature>
<accession>A0A919YUM4</accession>